<evidence type="ECO:0000256" key="8">
    <source>
        <dbReference type="ARBA" id="ARBA00022801"/>
    </source>
</evidence>
<dbReference type="Proteomes" id="UP000030754">
    <property type="component" value="Unassembled WGS sequence"/>
</dbReference>
<dbReference type="FunFam" id="1.10.8.60:FF:000019">
    <property type="entry name" value="AFG3-like AAA ATPase 2"/>
    <property type="match status" value="1"/>
</dbReference>
<dbReference type="CDD" id="cd19501">
    <property type="entry name" value="RecA-like_FtsH"/>
    <property type="match status" value="1"/>
</dbReference>
<dbReference type="GO" id="GO:0034982">
    <property type="term" value="P:mitochondrial protein processing"/>
    <property type="evidence" value="ECO:0007669"/>
    <property type="project" value="TreeGrafter"/>
</dbReference>
<accession>U6MTP3</accession>
<evidence type="ECO:0000256" key="9">
    <source>
        <dbReference type="ARBA" id="ARBA00022833"/>
    </source>
</evidence>
<reference evidence="15" key="2">
    <citation type="submission" date="2013-10" db="EMBL/GenBank/DDBJ databases">
        <authorList>
            <person name="Aslett M."/>
        </authorList>
    </citation>
    <scope>NUCLEOTIDE SEQUENCE [LARGE SCALE GENOMIC DNA]</scope>
    <source>
        <strain evidence="15">Houghton</strain>
    </source>
</reference>
<comment type="subcellular location">
    <subcellularLocation>
        <location evidence="2">Mitochondrion</location>
    </subcellularLocation>
</comment>
<organism evidence="15 16">
    <name type="scientific">Eimeria necatrix</name>
    <dbReference type="NCBI Taxonomy" id="51315"/>
    <lineage>
        <taxon>Eukaryota</taxon>
        <taxon>Sar</taxon>
        <taxon>Alveolata</taxon>
        <taxon>Apicomplexa</taxon>
        <taxon>Conoidasida</taxon>
        <taxon>Coccidia</taxon>
        <taxon>Eucoccidiorida</taxon>
        <taxon>Eimeriorina</taxon>
        <taxon>Eimeriidae</taxon>
        <taxon>Eimeria</taxon>
    </lineage>
</organism>
<evidence type="ECO:0000256" key="6">
    <source>
        <dbReference type="ARBA" id="ARBA00022723"/>
    </source>
</evidence>
<comment type="similarity">
    <text evidence="3">In the C-terminal section; belongs to the peptidase M41 family.</text>
</comment>
<name>U6MTP3_9EIME</name>
<feature type="region of interest" description="Disordered" evidence="13">
    <location>
        <begin position="226"/>
        <end position="335"/>
    </location>
</feature>
<protein>
    <submittedName>
        <fullName evidence="15">AFG3 ATPase family protein, putative</fullName>
    </submittedName>
</protein>
<evidence type="ECO:0000256" key="7">
    <source>
        <dbReference type="ARBA" id="ARBA00022741"/>
    </source>
</evidence>
<keyword evidence="5" id="KW-0645">Protease</keyword>
<feature type="compositionally biased region" description="Basic and acidic residues" evidence="13">
    <location>
        <begin position="1047"/>
        <end position="1056"/>
    </location>
</feature>
<dbReference type="InterPro" id="IPR003593">
    <property type="entry name" value="AAA+_ATPase"/>
</dbReference>
<feature type="compositionally biased region" description="Acidic residues" evidence="13">
    <location>
        <begin position="1136"/>
        <end position="1146"/>
    </location>
</feature>
<keyword evidence="9" id="KW-0862">Zinc</keyword>
<dbReference type="InterPro" id="IPR000642">
    <property type="entry name" value="Peptidase_M41"/>
</dbReference>
<dbReference type="GeneID" id="25474099"/>
<keyword evidence="8" id="KW-0378">Hydrolase</keyword>
<dbReference type="InterPro" id="IPR003960">
    <property type="entry name" value="ATPase_AAA_CS"/>
</dbReference>
<dbReference type="InterPro" id="IPR003959">
    <property type="entry name" value="ATPase_AAA_core"/>
</dbReference>
<proteinExistence type="inferred from homology"/>
<dbReference type="SUPFAM" id="SSF140990">
    <property type="entry name" value="FtsH protease domain-like"/>
    <property type="match status" value="1"/>
</dbReference>
<dbReference type="Pfam" id="PF01434">
    <property type="entry name" value="Peptidase_M41"/>
    <property type="match status" value="1"/>
</dbReference>
<dbReference type="GO" id="GO:0004222">
    <property type="term" value="F:metalloendopeptidase activity"/>
    <property type="evidence" value="ECO:0007669"/>
    <property type="project" value="InterPro"/>
</dbReference>
<feature type="compositionally biased region" description="Low complexity" evidence="13">
    <location>
        <begin position="438"/>
        <end position="472"/>
    </location>
</feature>
<keyword evidence="16" id="KW-1185">Reference proteome</keyword>
<dbReference type="NCBIfam" id="TIGR01241">
    <property type="entry name" value="FtsH_fam"/>
    <property type="match status" value="1"/>
</dbReference>
<dbReference type="Pfam" id="PF00004">
    <property type="entry name" value="AAA"/>
    <property type="match status" value="1"/>
</dbReference>
<keyword evidence="7" id="KW-0547">Nucleotide-binding</keyword>
<dbReference type="GO" id="GO:0005745">
    <property type="term" value="C:m-AAA complex"/>
    <property type="evidence" value="ECO:0007669"/>
    <property type="project" value="TreeGrafter"/>
</dbReference>
<dbReference type="InterPro" id="IPR027417">
    <property type="entry name" value="P-loop_NTPase"/>
</dbReference>
<feature type="compositionally biased region" description="Low complexity" evidence="13">
    <location>
        <begin position="266"/>
        <end position="276"/>
    </location>
</feature>
<dbReference type="RefSeq" id="XP_013436029.1">
    <property type="nucleotide sequence ID" value="XM_013580575.1"/>
</dbReference>
<evidence type="ECO:0000256" key="5">
    <source>
        <dbReference type="ARBA" id="ARBA00022670"/>
    </source>
</evidence>
<feature type="region of interest" description="Disordered" evidence="13">
    <location>
        <begin position="438"/>
        <end position="473"/>
    </location>
</feature>
<evidence type="ECO:0000259" key="14">
    <source>
        <dbReference type="SMART" id="SM00382"/>
    </source>
</evidence>
<dbReference type="InterPro" id="IPR041569">
    <property type="entry name" value="AAA_lid_3"/>
</dbReference>
<dbReference type="InterPro" id="IPR037219">
    <property type="entry name" value="Peptidase_M41-like"/>
</dbReference>
<dbReference type="PANTHER" id="PTHR43655:SF2">
    <property type="entry name" value="AFG3 LIKE MATRIX AAA PEPTIDASE SUBUNIT 2, ISOFORM A"/>
    <property type="match status" value="1"/>
</dbReference>
<dbReference type="FunFam" id="3.40.50.300:FF:000001">
    <property type="entry name" value="ATP-dependent zinc metalloprotease FtsH"/>
    <property type="match status" value="1"/>
</dbReference>
<evidence type="ECO:0000256" key="11">
    <source>
        <dbReference type="ARBA" id="ARBA00023049"/>
    </source>
</evidence>
<evidence type="ECO:0000256" key="3">
    <source>
        <dbReference type="ARBA" id="ARBA00010044"/>
    </source>
</evidence>
<evidence type="ECO:0000256" key="1">
    <source>
        <dbReference type="ARBA" id="ARBA00001947"/>
    </source>
</evidence>
<feature type="region of interest" description="Disordered" evidence="13">
    <location>
        <begin position="1043"/>
        <end position="1206"/>
    </location>
</feature>
<dbReference type="GO" id="GO:0046872">
    <property type="term" value="F:metal ion binding"/>
    <property type="evidence" value="ECO:0007669"/>
    <property type="project" value="UniProtKB-KW"/>
</dbReference>
<dbReference type="PANTHER" id="PTHR43655">
    <property type="entry name" value="ATP-DEPENDENT PROTEASE"/>
    <property type="match status" value="1"/>
</dbReference>
<dbReference type="Gene3D" id="3.40.50.300">
    <property type="entry name" value="P-loop containing nucleotide triphosphate hydrolases"/>
    <property type="match status" value="1"/>
</dbReference>
<dbReference type="PROSITE" id="PS00674">
    <property type="entry name" value="AAA"/>
    <property type="match status" value="1"/>
</dbReference>
<reference evidence="15" key="1">
    <citation type="submission" date="2013-10" db="EMBL/GenBank/DDBJ databases">
        <title>Genomic analysis of the causative agents of coccidiosis in chickens.</title>
        <authorList>
            <person name="Reid A.J."/>
            <person name="Blake D."/>
            <person name="Billington K."/>
            <person name="Browne H."/>
            <person name="Dunn M."/>
            <person name="Hung S."/>
            <person name="Kawahara F."/>
            <person name="Miranda-Saavedra D."/>
            <person name="Mourier T."/>
            <person name="Nagra H."/>
            <person name="Otto T.D."/>
            <person name="Rawlings N."/>
            <person name="Sanchez A."/>
            <person name="Sanders M."/>
            <person name="Subramaniam C."/>
            <person name="Tay Y."/>
            <person name="Dear P."/>
            <person name="Doerig C."/>
            <person name="Gruber A."/>
            <person name="Parkinson J."/>
            <person name="Shirley M."/>
            <person name="Wan K.L."/>
            <person name="Berriman M."/>
            <person name="Tomley F."/>
            <person name="Pain A."/>
        </authorList>
    </citation>
    <scope>NUCLEOTIDE SEQUENCE [LARGE SCALE GENOMIC DNA]</scope>
    <source>
        <strain evidence="15">Houghton</strain>
    </source>
</reference>
<keyword evidence="6" id="KW-0479">Metal-binding</keyword>
<dbReference type="Pfam" id="PF17862">
    <property type="entry name" value="AAA_lid_3"/>
    <property type="match status" value="1"/>
</dbReference>
<comment type="similarity">
    <text evidence="4">In the N-terminal section; belongs to the AAA ATPase family.</text>
</comment>
<dbReference type="HAMAP" id="MF_01458">
    <property type="entry name" value="FtsH"/>
    <property type="match status" value="1"/>
</dbReference>
<feature type="domain" description="AAA+ ATPase" evidence="14">
    <location>
        <begin position="618"/>
        <end position="755"/>
    </location>
</feature>
<gene>
    <name evidence="15" type="ORF">ENH_00039400</name>
</gene>
<feature type="compositionally biased region" description="Basic and acidic residues" evidence="13">
    <location>
        <begin position="1105"/>
        <end position="1122"/>
    </location>
</feature>
<dbReference type="OrthoDB" id="1413014at2759"/>
<dbReference type="InterPro" id="IPR005936">
    <property type="entry name" value="FtsH"/>
</dbReference>
<keyword evidence="10" id="KW-0067">ATP-binding</keyword>
<evidence type="ECO:0000256" key="12">
    <source>
        <dbReference type="ARBA" id="ARBA00023128"/>
    </source>
</evidence>
<dbReference type="GO" id="GO:0004176">
    <property type="term" value="F:ATP-dependent peptidase activity"/>
    <property type="evidence" value="ECO:0007669"/>
    <property type="project" value="InterPro"/>
</dbReference>
<evidence type="ECO:0000313" key="16">
    <source>
        <dbReference type="Proteomes" id="UP000030754"/>
    </source>
</evidence>
<dbReference type="GO" id="GO:0016887">
    <property type="term" value="F:ATP hydrolysis activity"/>
    <property type="evidence" value="ECO:0007669"/>
    <property type="project" value="InterPro"/>
</dbReference>
<dbReference type="VEuPathDB" id="ToxoDB:ENH_00039400"/>
<keyword evidence="12" id="KW-0496">Mitochondrion</keyword>
<evidence type="ECO:0000313" key="15">
    <source>
        <dbReference type="EMBL" id="CDJ67562.1"/>
    </source>
</evidence>
<dbReference type="Gene3D" id="1.20.58.760">
    <property type="entry name" value="Peptidase M41"/>
    <property type="match status" value="1"/>
</dbReference>
<dbReference type="Gene3D" id="1.10.8.60">
    <property type="match status" value="1"/>
</dbReference>
<feature type="compositionally biased region" description="Basic and acidic residues" evidence="13">
    <location>
        <begin position="1067"/>
        <end position="1078"/>
    </location>
</feature>
<dbReference type="InterPro" id="IPR050928">
    <property type="entry name" value="ATP-dep_Zn_Metalloprotease"/>
</dbReference>
<dbReference type="GO" id="GO:0005524">
    <property type="term" value="F:ATP binding"/>
    <property type="evidence" value="ECO:0007669"/>
    <property type="project" value="UniProtKB-KW"/>
</dbReference>
<feature type="compositionally biased region" description="Basic and acidic residues" evidence="13">
    <location>
        <begin position="1152"/>
        <end position="1162"/>
    </location>
</feature>
<keyword evidence="11" id="KW-0482">Metalloprotease</keyword>
<comment type="cofactor">
    <cofactor evidence="1">
        <name>Zn(2+)</name>
        <dbReference type="ChEBI" id="CHEBI:29105"/>
    </cofactor>
</comment>
<dbReference type="SUPFAM" id="SSF52540">
    <property type="entry name" value="P-loop containing nucleoside triphosphate hydrolases"/>
    <property type="match status" value="1"/>
</dbReference>
<sequence>MQVAAARLLQLQRGSRPFLHLAQGHRAASSLCPTSIPRQFVREPGQSRRISDLASHEAQATATGATVASPTTVFKHALTLQQQVLQLQKSRRQFASCTFGFFHEDGQNALGRTACNEGNCNSRSRHLLGSPNVSCLTKNGLMRDAACQRELLQKQELQELLSLLHKTAEGVLQSATAVPVSLMDSVLPPLLRQLHRVAAAVHEKQPMSGTLLQRLLKDLTLLSSRSNKTGQSELDRYSSNGTGGRQPEENAKGETGSGTRKDTDTRSSSSSSSNSGSSGGGDSNKSSRGPGPQGGAGNGMRRTPFGFEAFYPKEASKQQDSSSSSNTSGGRSGRLPLIPPAGGALQHLLLRLCVWLGFWLFALSLLSRVVEPQLSLQEFLSSYVARGLVEKVVVVGDRGRCTAVVRAPPTPEQLHLMQQQQQQLMLYMQQQQMQQQMQQYQQQPPYEGQQQSHHQQQYSLQQPQPTLQQQQQPKLADVLSRKQIVRFRTGLTPESFIEKMEHFQASLGIHPKDFLPIYVEEGWNLSLGDLVASAFFFLIMATIARDFLMGGAVNRGGSASGLNRLLGNSSSKRARIKPDTVKVRFADVAGLHEAKREIMEFVSFLKNPAAFQKMGAKLPKGALLVGPPGTGKTLLAKAVAGEAGVPFFSISGSDFVELFVGVGASRVRELFDEARKAAPSIIWIDEIDSVGASRSTQFANSEREQTLNQLLVEMDGFSPHQSVVVLAGTNREDLLDAALKRAGRFDRRVVISRPDVKERAEIFKVHLQPLKLSPRVDATALAERMAALTPGMVGADIANICNEAAIYAARRRTKRGIEQRDFEMAVERIIAGLPSNTKNLMSEKQRRTIALHEAGHAVAGWFLKHADVVLKLTIIPRDSGAMGFSQQMPPPVELYEKDALLDRIAVCLAGRAAEELFMGCISSGAVDDIEKATHLARLIIMQLGMNPKIGLVNLKRTRPSPQDPYQLYSDATAELVDEEVRNLISSQYERVKALLTEREKEMHALSDLLLEKETLTFADLQDCLGRRPYPPDAQLAAYIDALPTKDSSSEEQRPAAEKTPGSSESDVGPHDGTVDASDRNPGTNIPSTRGGHSQQQRQHHQGHSSNRDTDAPKGGGKEEAQKTKGKKNKGAHSDRDDDDDDDDDDNNGGGGDDDRNGNDTKRGPTRRKLFGGDDDSCLPELLRKNLKPNTPTPSAAARKTELGHTQ</sequence>
<evidence type="ECO:0000256" key="2">
    <source>
        <dbReference type="ARBA" id="ARBA00004173"/>
    </source>
</evidence>
<dbReference type="Gene3D" id="3.40.1690.20">
    <property type="match status" value="1"/>
</dbReference>
<evidence type="ECO:0000256" key="4">
    <source>
        <dbReference type="ARBA" id="ARBA00010550"/>
    </source>
</evidence>
<dbReference type="SMART" id="SM00382">
    <property type="entry name" value="AAA"/>
    <property type="match status" value="1"/>
</dbReference>
<evidence type="ECO:0000256" key="13">
    <source>
        <dbReference type="SAM" id="MobiDB-lite"/>
    </source>
</evidence>
<dbReference type="EMBL" id="HG724583">
    <property type="protein sequence ID" value="CDJ67562.1"/>
    <property type="molecule type" value="Genomic_DNA"/>
</dbReference>
<dbReference type="AlphaFoldDB" id="U6MTP3"/>
<evidence type="ECO:0000256" key="10">
    <source>
        <dbReference type="ARBA" id="ARBA00022840"/>
    </source>
</evidence>
<feature type="compositionally biased region" description="Polar residues" evidence="13">
    <location>
        <begin position="226"/>
        <end position="240"/>
    </location>
</feature>